<accession>A0A1V2A7H4</accession>
<dbReference type="Pfam" id="PF07301">
    <property type="entry name" value="DUF1453"/>
    <property type="match status" value="1"/>
</dbReference>
<reference evidence="2 3" key="1">
    <citation type="submission" date="2016-12" db="EMBL/GenBank/DDBJ databases">
        <title>Domibacillus sp. SAB 38T whole genome sequencing.</title>
        <authorList>
            <person name="Verma A."/>
            <person name="Ojha A.K."/>
            <person name="Krishnamurthi S."/>
        </authorList>
    </citation>
    <scope>NUCLEOTIDE SEQUENCE [LARGE SCALE GENOMIC DNA]</scope>
    <source>
        <strain evidence="2 3">SAB 38</strain>
    </source>
</reference>
<sequence length="169" mass="18810">MDWMVAASSVAAVFMGIGALIVRMRAARKPTSAKKIIMPPLFMSTGALMFLFPAFRVTGLELLEATAVGMIFSLLLIKTSNFEIRHESIYLKRSKAFPIILLSLLIIRILGKLVLSTTIDIGELGGMFFILAFAMIVPWRIAMYRQYTKLKRQLPNKTTAAAQLKTPLT</sequence>
<dbReference type="PANTHER" id="PTHR39164:SF1">
    <property type="entry name" value="PROTEIN CCDC"/>
    <property type="match status" value="1"/>
</dbReference>
<keyword evidence="3" id="KW-1185">Reference proteome</keyword>
<keyword evidence="1" id="KW-0472">Membrane</keyword>
<dbReference type="OrthoDB" id="120091at2"/>
<evidence type="ECO:0000313" key="2">
    <source>
        <dbReference type="EMBL" id="OMP66897.1"/>
    </source>
</evidence>
<feature type="transmembrane region" description="Helical" evidence="1">
    <location>
        <begin position="6"/>
        <end position="24"/>
    </location>
</feature>
<proteinExistence type="predicted"/>
<dbReference type="PIRSF" id="PIRSF021441">
    <property type="entry name" value="DUF1453"/>
    <property type="match status" value="1"/>
</dbReference>
<feature type="transmembrane region" description="Helical" evidence="1">
    <location>
        <begin position="67"/>
        <end position="84"/>
    </location>
</feature>
<dbReference type="STRING" id="1714355.BTO28_09800"/>
<dbReference type="PANTHER" id="PTHR39164">
    <property type="entry name" value="PROTEIN CCDC"/>
    <property type="match status" value="1"/>
</dbReference>
<feature type="transmembrane region" description="Helical" evidence="1">
    <location>
        <begin position="121"/>
        <end position="142"/>
    </location>
</feature>
<dbReference type="InterPro" id="IPR031306">
    <property type="entry name" value="CcdC"/>
</dbReference>
<evidence type="ECO:0000313" key="3">
    <source>
        <dbReference type="Proteomes" id="UP000188613"/>
    </source>
</evidence>
<gene>
    <name evidence="2" type="ORF">BTO28_09800</name>
</gene>
<keyword evidence="1" id="KW-1133">Transmembrane helix</keyword>
<dbReference type="Proteomes" id="UP000188613">
    <property type="component" value="Unassembled WGS sequence"/>
</dbReference>
<protein>
    <recommendedName>
        <fullName evidence="4">Cytochrome c biogenesis protein CcdC</fullName>
    </recommendedName>
</protein>
<dbReference type="EMBL" id="MSFI01000014">
    <property type="protein sequence ID" value="OMP66897.1"/>
    <property type="molecule type" value="Genomic_DNA"/>
</dbReference>
<evidence type="ECO:0000256" key="1">
    <source>
        <dbReference type="SAM" id="Phobius"/>
    </source>
</evidence>
<comment type="caution">
    <text evidence="2">The sequence shown here is derived from an EMBL/GenBank/DDBJ whole genome shotgun (WGS) entry which is preliminary data.</text>
</comment>
<dbReference type="InterPro" id="IPR058247">
    <property type="entry name" value="DUF1453"/>
</dbReference>
<feature type="transmembrane region" description="Helical" evidence="1">
    <location>
        <begin position="96"/>
        <end position="115"/>
    </location>
</feature>
<organism evidence="2 3">
    <name type="scientific">Domibacillus epiphyticus</name>
    <dbReference type="NCBI Taxonomy" id="1714355"/>
    <lineage>
        <taxon>Bacteria</taxon>
        <taxon>Bacillati</taxon>
        <taxon>Bacillota</taxon>
        <taxon>Bacilli</taxon>
        <taxon>Bacillales</taxon>
        <taxon>Bacillaceae</taxon>
        <taxon>Domibacillus</taxon>
    </lineage>
</organism>
<keyword evidence="1" id="KW-0812">Transmembrane</keyword>
<dbReference type="AlphaFoldDB" id="A0A1V2A7H4"/>
<feature type="transmembrane region" description="Helical" evidence="1">
    <location>
        <begin position="36"/>
        <end position="55"/>
    </location>
</feature>
<evidence type="ECO:0008006" key="4">
    <source>
        <dbReference type="Google" id="ProtNLM"/>
    </source>
</evidence>
<name>A0A1V2A7H4_9BACI</name>